<accession>A0A9N9S5U1</accession>
<dbReference type="SUPFAM" id="SSF54695">
    <property type="entry name" value="POZ domain"/>
    <property type="match status" value="1"/>
</dbReference>
<dbReference type="SUPFAM" id="SSF52058">
    <property type="entry name" value="L domain-like"/>
    <property type="match status" value="1"/>
</dbReference>
<protein>
    <recommendedName>
        <fullName evidence="5">BTB domain-containing protein</fullName>
    </recommendedName>
</protein>
<dbReference type="InterPro" id="IPR032675">
    <property type="entry name" value="LRR_dom_sf"/>
</dbReference>
<dbReference type="PANTHER" id="PTHR24413">
    <property type="entry name" value="SPECKLE-TYPE POZ PROTEIN"/>
    <property type="match status" value="1"/>
</dbReference>
<dbReference type="InterPro" id="IPR001611">
    <property type="entry name" value="Leu-rich_rpt"/>
</dbReference>
<evidence type="ECO:0000259" key="1">
    <source>
        <dbReference type="PROSITE" id="PS50097"/>
    </source>
</evidence>
<gene>
    <name evidence="3" type="ORF">CHIRRI_LOCUS13795</name>
</gene>
<name>A0A9N9S5U1_9DIPT</name>
<dbReference type="Gene3D" id="3.30.710.10">
    <property type="entry name" value="Potassium Channel Kv1.1, Chain A"/>
    <property type="match status" value="1"/>
</dbReference>
<dbReference type="Proteomes" id="UP001153620">
    <property type="component" value="Chromosome 4"/>
</dbReference>
<proteinExistence type="predicted"/>
<dbReference type="InterPro" id="IPR000210">
    <property type="entry name" value="BTB/POZ_dom"/>
</dbReference>
<keyword evidence="4" id="KW-1185">Reference proteome</keyword>
<dbReference type="OrthoDB" id="6359816at2759"/>
<evidence type="ECO:0000313" key="4">
    <source>
        <dbReference type="Proteomes" id="UP001153620"/>
    </source>
</evidence>
<evidence type="ECO:0000259" key="2">
    <source>
        <dbReference type="PROSITE" id="PS51016"/>
    </source>
</evidence>
<dbReference type="InterPro" id="IPR000857">
    <property type="entry name" value="MyTH4_dom"/>
</dbReference>
<dbReference type="AlphaFoldDB" id="A0A9N9S5U1"/>
<dbReference type="Gene3D" id="3.80.10.10">
    <property type="entry name" value="Ribonuclease Inhibitor"/>
    <property type="match status" value="1"/>
</dbReference>
<dbReference type="PROSITE" id="PS51016">
    <property type="entry name" value="MYTH4"/>
    <property type="match status" value="1"/>
</dbReference>
<dbReference type="PROSITE" id="PS50097">
    <property type="entry name" value="BTB"/>
    <property type="match status" value="1"/>
</dbReference>
<feature type="domain" description="MyTH4" evidence="2">
    <location>
        <begin position="239"/>
        <end position="391"/>
    </location>
</feature>
<sequence>MDVPCTFDDLESLSDEVFYHCLIQDEQIPEDEDFTYSGQHLNDRTNNDVTYVQFNMCTMSKIPKGLTKSFPNMQALSILSANIENISKDDLLEYKNLKRFHFENNHIEFLPGDLFDDFRNLEWISFFGNELKVIEPNLLDGLDNLKYVCLKENQKFDQFYSVYNEHESNATLEEIKDDLNEKFYEADPEFIKSYAKKLQASLKTGLISDIKSLICDENSKDFSISINNHEFKVHKFLLAARSPTLAELLRNNPEVENLNLVDIPVEIFELILKFIYTDELPRGDATDFIQLLSAAYRLKIKTLMDFAAENLTKQLNEDNALNIFKISNKYQQDELREQSYREVKYHYLGIKFKDEWINDPEKVENIIQEYIKMEADIQTIRDKFYNLLDES</sequence>
<evidence type="ECO:0000313" key="3">
    <source>
        <dbReference type="EMBL" id="CAG9810985.1"/>
    </source>
</evidence>
<dbReference type="InterPro" id="IPR011333">
    <property type="entry name" value="SKP1/BTB/POZ_sf"/>
</dbReference>
<dbReference type="Pfam" id="PF00651">
    <property type="entry name" value="BTB"/>
    <property type="match status" value="1"/>
</dbReference>
<evidence type="ECO:0008006" key="5">
    <source>
        <dbReference type="Google" id="ProtNLM"/>
    </source>
</evidence>
<dbReference type="Pfam" id="PF13855">
    <property type="entry name" value="LRR_8"/>
    <property type="match status" value="1"/>
</dbReference>
<dbReference type="CDD" id="cd18186">
    <property type="entry name" value="BTB_POZ_ZBTB_KLHL-like"/>
    <property type="match status" value="1"/>
</dbReference>
<reference evidence="3" key="1">
    <citation type="submission" date="2022-01" db="EMBL/GenBank/DDBJ databases">
        <authorList>
            <person name="King R."/>
        </authorList>
    </citation>
    <scope>NUCLEOTIDE SEQUENCE</scope>
</reference>
<reference evidence="3" key="2">
    <citation type="submission" date="2022-10" db="EMBL/GenBank/DDBJ databases">
        <authorList>
            <consortium name="ENA_rothamsted_submissions"/>
            <consortium name="culmorum"/>
            <person name="King R."/>
        </authorList>
    </citation>
    <scope>NUCLEOTIDE SEQUENCE</scope>
</reference>
<dbReference type="EMBL" id="OU895880">
    <property type="protein sequence ID" value="CAG9810985.1"/>
    <property type="molecule type" value="Genomic_DNA"/>
</dbReference>
<dbReference type="GO" id="GO:0005856">
    <property type="term" value="C:cytoskeleton"/>
    <property type="evidence" value="ECO:0007669"/>
    <property type="project" value="InterPro"/>
</dbReference>
<feature type="domain" description="BTB" evidence="1">
    <location>
        <begin position="220"/>
        <end position="284"/>
    </location>
</feature>
<dbReference type="SMART" id="SM00225">
    <property type="entry name" value="BTB"/>
    <property type="match status" value="1"/>
</dbReference>
<organism evidence="3 4">
    <name type="scientific">Chironomus riparius</name>
    <dbReference type="NCBI Taxonomy" id="315576"/>
    <lineage>
        <taxon>Eukaryota</taxon>
        <taxon>Metazoa</taxon>
        <taxon>Ecdysozoa</taxon>
        <taxon>Arthropoda</taxon>
        <taxon>Hexapoda</taxon>
        <taxon>Insecta</taxon>
        <taxon>Pterygota</taxon>
        <taxon>Neoptera</taxon>
        <taxon>Endopterygota</taxon>
        <taxon>Diptera</taxon>
        <taxon>Nematocera</taxon>
        <taxon>Chironomoidea</taxon>
        <taxon>Chironomidae</taxon>
        <taxon>Chironominae</taxon>
        <taxon>Chironomus</taxon>
    </lineage>
</organism>